<keyword evidence="1" id="KW-1133">Transmembrane helix</keyword>
<comment type="caution">
    <text evidence="2">The sequence shown here is derived from an EMBL/GenBank/DDBJ whole genome shotgun (WGS) entry which is preliminary data.</text>
</comment>
<dbReference type="RefSeq" id="WP_117582221.1">
    <property type="nucleotide sequence ID" value="NZ_JAHOLO010000047.1"/>
</dbReference>
<keyword evidence="1" id="KW-0472">Membrane</keyword>
<keyword evidence="1" id="KW-0812">Transmembrane</keyword>
<sequence length="89" mass="10249">MISRDSTEIKASKKMLYLSILCISLILLAVIISYTPLIRIYWINWLDLLILSNTVNLIIISLVLAIIYRIEVKIIQKKIDDFNNKLGGK</sequence>
<dbReference type="Proteomes" id="UP000261032">
    <property type="component" value="Unassembled WGS sequence"/>
</dbReference>
<evidence type="ECO:0000256" key="1">
    <source>
        <dbReference type="SAM" id="Phobius"/>
    </source>
</evidence>
<proteinExistence type="predicted"/>
<organism evidence="2 3">
    <name type="scientific">Thomasclavelia ramosa</name>
    <dbReference type="NCBI Taxonomy" id="1547"/>
    <lineage>
        <taxon>Bacteria</taxon>
        <taxon>Bacillati</taxon>
        <taxon>Bacillota</taxon>
        <taxon>Erysipelotrichia</taxon>
        <taxon>Erysipelotrichales</taxon>
        <taxon>Coprobacillaceae</taxon>
        <taxon>Thomasclavelia</taxon>
    </lineage>
</organism>
<evidence type="ECO:0000313" key="2">
    <source>
        <dbReference type="EMBL" id="RGD81493.1"/>
    </source>
</evidence>
<dbReference type="EMBL" id="QUSL01000027">
    <property type="protein sequence ID" value="RGD81493.1"/>
    <property type="molecule type" value="Genomic_DNA"/>
</dbReference>
<evidence type="ECO:0008006" key="4">
    <source>
        <dbReference type="Google" id="ProtNLM"/>
    </source>
</evidence>
<name>A0A3E3EA46_9FIRM</name>
<protein>
    <recommendedName>
        <fullName evidence="4">DUF2304 domain-containing protein</fullName>
    </recommendedName>
</protein>
<feature type="transmembrane region" description="Helical" evidence="1">
    <location>
        <begin position="16"/>
        <end position="42"/>
    </location>
</feature>
<evidence type="ECO:0000313" key="3">
    <source>
        <dbReference type="Proteomes" id="UP000261032"/>
    </source>
</evidence>
<reference evidence="2 3" key="1">
    <citation type="submission" date="2018-08" db="EMBL/GenBank/DDBJ databases">
        <title>A genome reference for cultivated species of the human gut microbiota.</title>
        <authorList>
            <person name="Zou Y."/>
            <person name="Xue W."/>
            <person name="Luo G."/>
        </authorList>
    </citation>
    <scope>NUCLEOTIDE SEQUENCE [LARGE SCALE GENOMIC DNA]</scope>
    <source>
        <strain evidence="2 3">OM06-4</strain>
    </source>
</reference>
<feature type="transmembrane region" description="Helical" evidence="1">
    <location>
        <begin position="48"/>
        <end position="68"/>
    </location>
</feature>
<gene>
    <name evidence="2" type="ORF">DXB93_14320</name>
</gene>
<accession>A0A3E3EA46</accession>
<dbReference type="AlphaFoldDB" id="A0A3E3EA46"/>